<dbReference type="AlphaFoldDB" id="A0A6A7A0C9"/>
<proteinExistence type="predicted"/>
<keyword evidence="3" id="KW-1185">Reference proteome</keyword>
<accession>A0A6A7A0C9</accession>
<name>A0A6A7A0C9_9PLEO</name>
<gene>
    <name evidence="2" type="ORF">CC86DRAFT_417832</name>
</gene>
<dbReference type="EMBL" id="MU006226">
    <property type="protein sequence ID" value="KAF2826563.1"/>
    <property type="molecule type" value="Genomic_DNA"/>
</dbReference>
<dbReference type="Proteomes" id="UP000799424">
    <property type="component" value="Unassembled WGS sequence"/>
</dbReference>
<feature type="region of interest" description="Disordered" evidence="1">
    <location>
        <begin position="1"/>
        <end position="27"/>
    </location>
</feature>
<protein>
    <submittedName>
        <fullName evidence="2">Uncharacterized protein</fullName>
    </submittedName>
</protein>
<evidence type="ECO:0000313" key="2">
    <source>
        <dbReference type="EMBL" id="KAF2826563.1"/>
    </source>
</evidence>
<evidence type="ECO:0000313" key="3">
    <source>
        <dbReference type="Proteomes" id="UP000799424"/>
    </source>
</evidence>
<evidence type="ECO:0000256" key="1">
    <source>
        <dbReference type="SAM" id="MobiDB-lite"/>
    </source>
</evidence>
<organism evidence="2 3">
    <name type="scientific">Ophiobolus disseminans</name>
    <dbReference type="NCBI Taxonomy" id="1469910"/>
    <lineage>
        <taxon>Eukaryota</taxon>
        <taxon>Fungi</taxon>
        <taxon>Dikarya</taxon>
        <taxon>Ascomycota</taxon>
        <taxon>Pezizomycotina</taxon>
        <taxon>Dothideomycetes</taxon>
        <taxon>Pleosporomycetidae</taxon>
        <taxon>Pleosporales</taxon>
        <taxon>Pleosporineae</taxon>
        <taxon>Phaeosphaeriaceae</taxon>
        <taxon>Ophiobolus</taxon>
    </lineage>
</organism>
<sequence>MSGQTGEGSTGRDPTWRNPARGQQGTGATMILCDRPPLDPSVEQRLPCQRPLASSRGHVSCECMESKGAWGGYILRRLQSATGRECHVSITSGHAGCCAPSCAPGRSREWEGDQSGTDDSWAMRTLESALAPDSRYLLSTALAALLLLATEAEACKLQAVAAPGQAGVVGCSVNVLWA</sequence>
<reference evidence="2" key="1">
    <citation type="journal article" date="2020" name="Stud. Mycol.">
        <title>101 Dothideomycetes genomes: a test case for predicting lifestyles and emergence of pathogens.</title>
        <authorList>
            <person name="Haridas S."/>
            <person name="Albert R."/>
            <person name="Binder M."/>
            <person name="Bloem J."/>
            <person name="Labutti K."/>
            <person name="Salamov A."/>
            <person name="Andreopoulos B."/>
            <person name="Baker S."/>
            <person name="Barry K."/>
            <person name="Bills G."/>
            <person name="Bluhm B."/>
            <person name="Cannon C."/>
            <person name="Castanera R."/>
            <person name="Culley D."/>
            <person name="Daum C."/>
            <person name="Ezra D."/>
            <person name="Gonzalez J."/>
            <person name="Henrissat B."/>
            <person name="Kuo A."/>
            <person name="Liang C."/>
            <person name="Lipzen A."/>
            <person name="Lutzoni F."/>
            <person name="Magnuson J."/>
            <person name="Mondo S."/>
            <person name="Nolan M."/>
            <person name="Ohm R."/>
            <person name="Pangilinan J."/>
            <person name="Park H.-J."/>
            <person name="Ramirez L."/>
            <person name="Alfaro M."/>
            <person name="Sun H."/>
            <person name="Tritt A."/>
            <person name="Yoshinaga Y."/>
            <person name="Zwiers L.-H."/>
            <person name="Turgeon B."/>
            <person name="Goodwin S."/>
            <person name="Spatafora J."/>
            <person name="Crous P."/>
            <person name="Grigoriev I."/>
        </authorList>
    </citation>
    <scope>NUCLEOTIDE SEQUENCE</scope>
    <source>
        <strain evidence="2">CBS 113818</strain>
    </source>
</reference>